<evidence type="ECO:0000256" key="3">
    <source>
        <dbReference type="SAM" id="Phobius"/>
    </source>
</evidence>
<dbReference type="SUPFAM" id="SSF55347">
    <property type="entry name" value="Glyceraldehyde-3-phosphate dehydrogenase-like, C-terminal domain"/>
    <property type="match status" value="1"/>
</dbReference>
<name>A0A0R1UVI5_9LACO</name>
<organism evidence="6 7">
    <name type="scientific">Levilactobacillus hammesii DSM 16381</name>
    <dbReference type="NCBI Taxonomy" id="1423753"/>
    <lineage>
        <taxon>Bacteria</taxon>
        <taxon>Bacillati</taxon>
        <taxon>Bacillota</taxon>
        <taxon>Bacilli</taxon>
        <taxon>Lactobacillales</taxon>
        <taxon>Lactobacillaceae</taxon>
        <taxon>Levilactobacillus</taxon>
    </lineage>
</organism>
<comment type="similarity">
    <text evidence="1">Belongs to the Gfo/Idh/MocA family.</text>
</comment>
<feature type="transmembrane region" description="Helical" evidence="3">
    <location>
        <begin position="38"/>
        <end position="58"/>
    </location>
</feature>
<dbReference type="InterPro" id="IPR055170">
    <property type="entry name" value="GFO_IDH_MocA-like_dom"/>
</dbReference>
<dbReference type="PANTHER" id="PTHR43708">
    <property type="entry name" value="CONSERVED EXPRESSED OXIDOREDUCTASE (EUROFUNG)"/>
    <property type="match status" value="1"/>
</dbReference>
<dbReference type="GO" id="GO:0000166">
    <property type="term" value="F:nucleotide binding"/>
    <property type="evidence" value="ECO:0007669"/>
    <property type="project" value="InterPro"/>
</dbReference>
<evidence type="ECO:0000313" key="7">
    <source>
        <dbReference type="Proteomes" id="UP000051580"/>
    </source>
</evidence>
<dbReference type="Gene3D" id="3.30.360.10">
    <property type="entry name" value="Dihydrodipicolinate Reductase, domain 2"/>
    <property type="match status" value="1"/>
</dbReference>
<dbReference type="EMBL" id="AZFS01000046">
    <property type="protein sequence ID" value="KRL95459.1"/>
    <property type="molecule type" value="Genomic_DNA"/>
</dbReference>
<evidence type="ECO:0000259" key="5">
    <source>
        <dbReference type="Pfam" id="PF22725"/>
    </source>
</evidence>
<feature type="transmembrane region" description="Helical" evidence="3">
    <location>
        <begin position="12"/>
        <end position="31"/>
    </location>
</feature>
<sequence>MGYFYLNYPLFNLEKVVIILIVTGYIMMIGINERWDQMAIAQINVAVVGCGVISDIYLQSLQDKFTITHVVACNDRNPEKMRAKAAKYHIKAMSYDAILADPDIQLIVNLTTPKAHYSIIKQALMHGKHVFSEKMMAVELAEGQELCALAKAKNLRLGVAPDTFLGGGIQTARYIVDHALIGDPLSVVVSLNRNFRVYADIFPHMNQRGGTLPFDTGCYYLTALASILGPAKQVSAFGRRYQPERVGQRTDKPWFGEKSTVADDNILTATMAYQNGVLATVHFNSENILNEDPQMTLFGSAGILKMGDPNNFDSPNYLTKQLNDPVKFPFTHGFLENSRGLGVADMAWAIQQQRPHRASMEMAYHVFELIHGMYQSAETGSIYQLQSTFDRPTPLPTGYLDNGFWGPTEESALAF</sequence>
<evidence type="ECO:0000313" key="6">
    <source>
        <dbReference type="EMBL" id="KRL95459.1"/>
    </source>
</evidence>
<gene>
    <name evidence="6" type="ORF">FD28_GL002425</name>
</gene>
<evidence type="ECO:0000256" key="1">
    <source>
        <dbReference type="ARBA" id="ARBA00010928"/>
    </source>
</evidence>
<evidence type="ECO:0000256" key="2">
    <source>
        <dbReference type="ARBA" id="ARBA00023002"/>
    </source>
</evidence>
<dbReference type="PANTHER" id="PTHR43708:SF5">
    <property type="entry name" value="CONSERVED EXPRESSED OXIDOREDUCTASE (EUROFUNG)-RELATED"/>
    <property type="match status" value="1"/>
</dbReference>
<dbReference type="AlphaFoldDB" id="A0A0R1UVI5"/>
<keyword evidence="7" id="KW-1185">Reference proteome</keyword>
<protein>
    <submittedName>
        <fullName evidence="6">Oxidoreductase domain-containing protein</fullName>
    </submittedName>
</protein>
<dbReference type="Pfam" id="PF01408">
    <property type="entry name" value="GFO_IDH_MocA"/>
    <property type="match status" value="1"/>
</dbReference>
<keyword evidence="3" id="KW-1133">Transmembrane helix</keyword>
<dbReference type="GO" id="GO:0016491">
    <property type="term" value="F:oxidoreductase activity"/>
    <property type="evidence" value="ECO:0007669"/>
    <property type="project" value="UniProtKB-KW"/>
</dbReference>
<dbReference type="PATRIC" id="fig|1423753.3.peg.2542"/>
<dbReference type="STRING" id="1423753.FD28_GL002425"/>
<dbReference type="InterPro" id="IPR051317">
    <property type="entry name" value="Gfo/Idh/MocA_oxidoreduct"/>
</dbReference>
<reference evidence="6 7" key="1">
    <citation type="journal article" date="2015" name="Genome Announc.">
        <title>Expanding the biotechnology potential of lactobacilli through comparative genomics of 213 strains and associated genera.</title>
        <authorList>
            <person name="Sun Z."/>
            <person name="Harris H.M."/>
            <person name="McCann A."/>
            <person name="Guo C."/>
            <person name="Argimon S."/>
            <person name="Zhang W."/>
            <person name="Yang X."/>
            <person name="Jeffery I.B."/>
            <person name="Cooney J.C."/>
            <person name="Kagawa T.F."/>
            <person name="Liu W."/>
            <person name="Song Y."/>
            <person name="Salvetti E."/>
            <person name="Wrobel A."/>
            <person name="Rasinkangas P."/>
            <person name="Parkhill J."/>
            <person name="Rea M.C."/>
            <person name="O'Sullivan O."/>
            <person name="Ritari J."/>
            <person name="Douillard F.P."/>
            <person name="Paul Ross R."/>
            <person name="Yang R."/>
            <person name="Briner A.E."/>
            <person name="Felis G.E."/>
            <person name="de Vos W.M."/>
            <person name="Barrangou R."/>
            <person name="Klaenhammer T.R."/>
            <person name="Caufield P.W."/>
            <person name="Cui Y."/>
            <person name="Zhang H."/>
            <person name="O'Toole P.W."/>
        </authorList>
    </citation>
    <scope>NUCLEOTIDE SEQUENCE [LARGE SCALE GENOMIC DNA]</scope>
    <source>
        <strain evidence="6 7">DSM 16381</strain>
    </source>
</reference>
<evidence type="ECO:0000259" key="4">
    <source>
        <dbReference type="Pfam" id="PF01408"/>
    </source>
</evidence>
<dbReference type="Pfam" id="PF22725">
    <property type="entry name" value="GFO_IDH_MocA_C3"/>
    <property type="match status" value="1"/>
</dbReference>
<keyword evidence="3" id="KW-0812">Transmembrane</keyword>
<comment type="caution">
    <text evidence="6">The sequence shown here is derived from an EMBL/GenBank/DDBJ whole genome shotgun (WGS) entry which is preliminary data.</text>
</comment>
<keyword evidence="3" id="KW-0472">Membrane</keyword>
<accession>A0A0R1UVI5</accession>
<dbReference type="InterPro" id="IPR036291">
    <property type="entry name" value="NAD(P)-bd_dom_sf"/>
</dbReference>
<proteinExistence type="inferred from homology"/>
<dbReference type="Gene3D" id="3.40.50.720">
    <property type="entry name" value="NAD(P)-binding Rossmann-like Domain"/>
    <property type="match status" value="1"/>
</dbReference>
<dbReference type="Proteomes" id="UP000051580">
    <property type="component" value="Unassembled WGS sequence"/>
</dbReference>
<keyword evidence="2" id="KW-0560">Oxidoreductase</keyword>
<feature type="domain" description="GFO/IDH/MocA-like oxidoreductase" evidence="5">
    <location>
        <begin position="169"/>
        <end position="304"/>
    </location>
</feature>
<feature type="domain" description="Gfo/Idh/MocA-like oxidoreductase N-terminal" evidence="4">
    <location>
        <begin position="43"/>
        <end position="159"/>
    </location>
</feature>
<dbReference type="SUPFAM" id="SSF51735">
    <property type="entry name" value="NAD(P)-binding Rossmann-fold domains"/>
    <property type="match status" value="1"/>
</dbReference>
<dbReference type="InterPro" id="IPR000683">
    <property type="entry name" value="Gfo/Idh/MocA-like_OxRdtase_N"/>
</dbReference>